<proteinExistence type="predicted"/>
<dbReference type="Proteomes" id="UP000823486">
    <property type="component" value="Unassembled WGS sequence"/>
</dbReference>
<accession>A0ABS2QNR8</accession>
<dbReference type="EMBL" id="JAFBFI010000039">
    <property type="protein sequence ID" value="MBM7694813.1"/>
    <property type="molecule type" value="Genomic_DNA"/>
</dbReference>
<organism evidence="1 2">
    <name type="scientific">Peribacillus deserti</name>
    <dbReference type="NCBI Taxonomy" id="673318"/>
    <lineage>
        <taxon>Bacteria</taxon>
        <taxon>Bacillati</taxon>
        <taxon>Bacillota</taxon>
        <taxon>Bacilli</taxon>
        <taxon>Bacillales</taxon>
        <taxon>Bacillaceae</taxon>
        <taxon>Peribacillus</taxon>
    </lineage>
</organism>
<evidence type="ECO:0008006" key="3">
    <source>
        <dbReference type="Google" id="ProtNLM"/>
    </source>
</evidence>
<reference evidence="1 2" key="1">
    <citation type="submission" date="2021-01" db="EMBL/GenBank/DDBJ databases">
        <title>Genomic Encyclopedia of Type Strains, Phase IV (KMG-IV): sequencing the most valuable type-strain genomes for metagenomic binning, comparative biology and taxonomic classification.</title>
        <authorList>
            <person name="Goeker M."/>
        </authorList>
    </citation>
    <scope>NUCLEOTIDE SEQUENCE [LARGE SCALE GENOMIC DNA]</scope>
    <source>
        <strain evidence="1 2">DSM 105482</strain>
    </source>
</reference>
<evidence type="ECO:0000313" key="2">
    <source>
        <dbReference type="Proteomes" id="UP000823486"/>
    </source>
</evidence>
<name>A0ABS2QNR8_9BACI</name>
<protein>
    <recommendedName>
        <fullName evidence="3">DNA mismatch repair protein</fullName>
    </recommendedName>
</protein>
<comment type="caution">
    <text evidence="1">The sequence shown here is derived from an EMBL/GenBank/DDBJ whole genome shotgun (WGS) entry which is preliminary data.</text>
</comment>
<sequence length="148" mass="16826">MSLEMKKEHLIDYGLTVFEEIGANDICSVCIKSGNSCCQGCEFLKDKEGCQKRNTSCMAWLCGLQKLYFNEIGLLDEWEKLWAKIPGKLHRGDVTPDLVKVVKLLNVKHIGKNSGKLMADKFKTFVEGGGDLEKLERRLQHDFVMEKL</sequence>
<dbReference type="RefSeq" id="WP_204548330.1">
    <property type="nucleotide sequence ID" value="NZ_JAFBFI010000039.1"/>
</dbReference>
<evidence type="ECO:0000313" key="1">
    <source>
        <dbReference type="EMBL" id="MBM7694813.1"/>
    </source>
</evidence>
<gene>
    <name evidence="1" type="ORF">JOC77_004292</name>
</gene>
<keyword evidence="2" id="KW-1185">Reference proteome</keyword>